<evidence type="ECO:0000313" key="1">
    <source>
        <dbReference type="EMBL" id="PZR37183.1"/>
    </source>
</evidence>
<dbReference type="EMBL" id="QFQZ01000002">
    <property type="protein sequence ID" value="PZR37183.1"/>
    <property type="molecule type" value="Genomic_DNA"/>
</dbReference>
<sequence>MAALAIVPAMTSPAETDRRLGDLLRYGTVCEVAGAHCRVKLDEGFETDWIKMPMIRAGSIRIWAPFANGEEVSLVCPDGDIAAATIHASHASDDYPAPLDPAQTRIDWADGSWIGYDPGAGDFTVQLVAGAVRLVAPGGLAIDADVEVRGKLHATAEISSDIDLTASGVSLVDHDHVETGALTKKPRRQ</sequence>
<name>A0A2W5VH06_9CAUL</name>
<dbReference type="AlphaFoldDB" id="A0A2W5VH06"/>
<dbReference type="InterPro" id="IPR013046">
    <property type="entry name" value="GpV/Gp45"/>
</dbReference>
<reference evidence="1 2" key="1">
    <citation type="submission" date="2017-08" db="EMBL/GenBank/DDBJ databases">
        <title>Infants hospitalized years apart are colonized by the same room-sourced microbial strains.</title>
        <authorList>
            <person name="Brooks B."/>
            <person name="Olm M.R."/>
            <person name="Firek B.A."/>
            <person name="Baker R."/>
            <person name="Thomas B.C."/>
            <person name="Morowitz M.J."/>
            <person name="Banfield J.F."/>
        </authorList>
    </citation>
    <scope>NUCLEOTIDE SEQUENCE [LARGE SCALE GENOMIC DNA]</scope>
    <source>
        <strain evidence="1">S2_003_000_R2_4</strain>
    </source>
</reference>
<comment type="caution">
    <text evidence="1">The sequence shown here is derived from an EMBL/GenBank/DDBJ whole genome shotgun (WGS) entry which is preliminary data.</text>
</comment>
<proteinExistence type="predicted"/>
<dbReference type="Proteomes" id="UP000249393">
    <property type="component" value="Unassembled WGS sequence"/>
</dbReference>
<dbReference type="Gene3D" id="2.40.50.230">
    <property type="entry name" value="Gp5 N-terminal domain"/>
    <property type="match status" value="1"/>
</dbReference>
<organism evidence="1 2">
    <name type="scientific">Caulobacter segnis</name>
    <dbReference type="NCBI Taxonomy" id="88688"/>
    <lineage>
        <taxon>Bacteria</taxon>
        <taxon>Pseudomonadati</taxon>
        <taxon>Pseudomonadota</taxon>
        <taxon>Alphaproteobacteria</taxon>
        <taxon>Caulobacterales</taxon>
        <taxon>Caulobacteraceae</taxon>
        <taxon>Caulobacter</taxon>
    </lineage>
</organism>
<protein>
    <submittedName>
        <fullName evidence="1">Phage baseplate assembly protein V</fullName>
    </submittedName>
</protein>
<dbReference type="InterPro" id="IPR037026">
    <property type="entry name" value="Vgr_OB-fold_dom_sf"/>
</dbReference>
<evidence type="ECO:0000313" key="2">
    <source>
        <dbReference type="Proteomes" id="UP000249393"/>
    </source>
</evidence>
<dbReference type="NCBIfam" id="TIGR01644">
    <property type="entry name" value="phage_P2_V"/>
    <property type="match status" value="1"/>
</dbReference>
<dbReference type="RefSeq" id="WP_304273159.1">
    <property type="nucleotide sequence ID" value="NZ_QFQZ01000002.1"/>
</dbReference>
<accession>A0A2W5VH06</accession>
<gene>
    <name evidence="1" type="ORF">DI526_01315</name>
</gene>